<feature type="region of interest" description="Disordered" evidence="1">
    <location>
        <begin position="217"/>
        <end position="253"/>
    </location>
</feature>
<feature type="compositionally biased region" description="Pro residues" evidence="1">
    <location>
        <begin position="45"/>
        <end position="57"/>
    </location>
</feature>
<proteinExistence type="predicted"/>
<dbReference type="AlphaFoldDB" id="A0A453A1Y6"/>
<evidence type="ECO:0000313" key="2">
    <source>
        <dbReference type="EnsemblPlants" id="AET1Gv21009600.2"/>
    </source>
</evidence>
<feature type="region of interest" description="Disordered" evidence="1">
    <location>
        <begin position="267"/>
        <end position="319"/>
    </location>
</feature>
<reference evidence="2" key="3">
    <citation type="journal article" date="2017" name="Nature">
        <title>Genome sequence of the progenitor of the wheat D genome Aegilops tauschii.</title>
        <authorList>
            <person name="Luo M.C."/>
            <person name="Gu Y.Q."/>
            <person name="Puiu D."/>
            <person name="Wang H."/>
            <person name="Twardziok S.O."/>
            <person name="Deal K.R."/>
            <person name="Huo N."/>
            <person name="Zhu T."/>
            <person name="Wang L."/>
            <person name="Wang Y."/>
            <person name="McGuire P.E."/>
            <person name="Liu S."/>
            <person name="Long H."/>
            <person name="Ramasamy R.K."/>
            <person name="Rodriguez J.C."/>
            <person name="Van S.L."/>
            <person name="Yuan L."/>
            <person name="Wang Z."/>
            <person name="Xia Z."/>
            <person name="Xiao L."/>
            <person name="Anderson O.D."/>
            <person name="Ouyang S."/>
            <person name="Liang Y."/>
            <person name="Zimin A.V."/>
            <person name="Pertea G."/>
            <person name="Qi P."/>
            <person name="Bennetzen J.L."/>
            <person name="Dai X."/>
            <person name="Dawson M.W."/>
            <person name="Muller H.G."/>
            <person name="Kugler K."/>
            <person name="Rivarola-Duarte L."/>
            <person name="Spannagl M."/>
            <person name="Mayer K.F.X."/>
            <person name="Lu F.H."/>
            <person name="Bevan M.W."/>
            <person name="Leroy P."/>
            <person name="Li P."/>
            <person name="You F.M."/>
            <person name="Sun Q."/>
            <person name="Liu Z."/>
            <person name="Lyons E."/>
            <person name="Wicker T."/>
            <person name="Salzberg S.L."/>
            <person name="Devos K.M."/>
            <person name="Dvorak J."/>
        </authorList>
    </citation>
    <scope>NUCLEOTIDE SEQUENCE [LARGE SCALE GENOMIC DNA]</scope>
    <source>
        <strain evidence="2">cv. AL8/78</strain>
    </source>
</reference>
<dbReference type="EnsemblPlants" id="AET1Gv21009600.2">
    <property type="protein sequence ID" value="AET1Gv21009600.2"/>
    <property type="gene ID" value="AET1Gv21009600"/>
</dbReference>
<dbReference type="Proteomes" id="UP000015105">
    <property type="component" value="Chromosome 1D"/>
</dbReference>
<name>A0A453A1Y6_AEGTS</name>
<organism evidence="2 3">
    <name type="scientific">Aegilops tauschii subsp. strangulata</name>
    <name type="common">Goatgrass</name>
    <dbReference type="NCBI Taxonomy" id="200361"/>
    <lineage>
        <taxon>Eukaryota</taxon>
        <taxon>Viridiplantae</taxon>
        <taxon>Streptophyta</taxon>
        <taxon>Embryophyta</taxon>
        <taxon>Tracheophyta</taxon>
        <taxon>Spermatophyta</taxon>
        <taxon>Magnoliopsida</taxon>
        <taxon>Liliopsida</taxon>
        <taxon>Poales</taxon>
        <taxon>Poaceae</taxon>
        <taxon>BOP clade</taxon>
        <taxon>Pooideae</taxon>
        <taxon>Triticodae</taxon>
        <taxon>Triticeae</taxon>
        <taxon>Triticinae</taxon>
        <taxon>Aegilops</taxon>
    </lineage>
</organism>
<reference evidence="2" key="5">
    <citation type="journal article" date="2021" name="G3 (Bethesda)">
        <title>Aegilops tauschii genome assembly Aet v5.0 features greater sequence contiguity and improved annotation.</title>
        <authorList>
            <person name="Wang L."/>
            <person name="Zhu T."/>
            <person name="Rodriguez J.C."/>
            <person name="Deal K.R."/>
            <person name="Dubcovsky J."/>
            <person name="McGuire P.E."/>
            <person name="Lux T."/>
            <person name="Spannagl M."/>
            <person name="Mayer K.F.X."/>
            <person name="Baldrich P."/>
            <person name="Meyers B.C."/>
            <person name="Huo N."/>
            <person name="Gu Y.Q."/>
            <person name="Zhou H."/>
            <person name="Devos K.M."/>
            <person name="Bennetzen J.L."/>
            <person name="Unver T."/>
            <person name="Budak H."/>
            <person name="Gulick P.J."/>
            <person name="Galiba G."/>
            <person name="Kalapos B."/>
            <person name="Nelson D.R."/>
            <person name="Li P."/>
            <person name="You F.M."/>
            <person name="Luo M.C."/>
            <person name="Dvorak J."/>
        </authorList>
    </citation>
    <scope>NUCLEOTIDE SEQUENCE [LARGE SCALE GENOMIC DNA]</scope>
    <source>
        <strain evidence="2">cv. AL8/78</strain>
    </source>
</reference>
<reference evidence="3" key="2">
    <citation type="journal article" date="2017" name="Nat. Plants">
        <title>The Aegilops tauschii genome reveals multiple impacts of transposons.</title>
        <authorList>
            <person name="Zhao G."/>
            <person name="Zou C."/>
            <person name="Li K."/>
            <person name="Wang K."/>
            <person name="Li T."/>
            <person name="Gao L."/>
            <person name="Zhang X."/>
            <person name="Wang H."/>
            <person name="Yang Z."/>
            <person name="Liu X."/>
            <person name="Jiang W."/>
            <person name="Mao L."/>
            <person name="Kong X."/>
            <person name="Jiao Y."/>
            <person name="Jia J."/>
        </authorList>
    </citation>
    <scope>NUCLEOTIDE SEQUENCE [LARGE SCALE GENOMIC DNA]</scope>
    <source>
        <strain evidence="3">cv. AL8/78</strain>
    </source>
</reference>
<feature type="compositionally biased region" description="Polar residues" evidence="1">
    <location>
        <begin position="217"/>
        <end position="233"/>
    </location>
</feature>
<dbReference type="Gramene" id="AET1Gv21009600.2">
    <property type="protein sequence ID" value="AET1Gv21009600.2"/>
    <property type="gene ID" value="AET1Gv21009600"/>
</dbReference>
<protein>
    <submittedName>
        <fullName evidence="2">Uncharacterized protein</fullName>
    </submittedName>
</protein>
<feature type="compositionally biased region" description="Gly residues" evidence="1">
    <location>
        <begin position="72"/>
        <end position="88"/>
    </location>
</feature>
<evidence type="ECO:0000313" key="3">
    <source>
        <dbReference type="Proteomes" id="UP000015105"/>
    </source>
</evidence>
<feature type="region of interest" description="Disordered" evidence="1">
    <location>
        <begin position="1"/>
        <end position="158"/>
    </location>
</feature>
<feature type="compositionally biased region" description="Basic and acidic residues" evidence="1">
    <location>
        <begin position="131"/>
        <end position="154"/>
    </location>
</feature>
<reference evidence="2" key="4">
    <citation type="submission" date="2019-03" db="UniProtKB">
        <authorList>
            <consortium name="EnsemblPlants"/>
        </authorList>
    </citation>
    <scope>IDENTIFICATION</scope>
</reference>
<accession>A0A453A1Y6</accession>
<feature type="region of interest" description="Disordered" evidence="1">
    <location>
        <begin position="384"/>
        <end position="432"/>
    </location>
</feature>
<evidence type="ECO:0000256" key="1">
    <source>
        <dbReference type="SAM" id="MobiDB-lite"/>
    </source>
</evidence>
<feature type="compositionally biased region" description="Gly residues" evidence="1">
    <location>
        <begin position="105"/>
        <end position="118"/>
    </location>
</feature>
<reference evidence="3" key="1">
    <citation type="journal article" date="2014" name="Science">
        <title>Ancient hybridizations among the ancestral genomes of bread wheat.</title>
        <authorList>
            <consortium name="International Wheat Genome Sequencing Consortium,"/>
            <person name="Marcussen T."/>
            <person name="Sandve S.R."/>
            <person name="Heier L."/>
            <person name="Spannagl M."/>
            <person name="Pfeifer M."/>
            <person name="Jakobsen K.S."/>
            <person name="Wulff B.B."/>
            <person name="Steuernagel B."/>
            <person name="Mayer K.F."/>
            <person name="Olsen O.A."/>
        </authorList>
    </citation>
    <scope>NUCLEOTIDE SEQUENCE [LARGE SCALE GENOMIC DNA]</scope>
    <source>
        <strain evidence="3">cv. AL8/78</strain>
    </source>
</reference>
<feature type="compositionally biased region" description="Polar residues" evidence="1">
    <location>
        <begin position="290"/>
        <end position="306"/>
    </location>
</feature>
<sequence length="532" mass="55452">HTRATTATPRLPLAIAPTADLAAPTSRHASTAARPEDGGRGRSPSPSPFPLSIPSPHPRSLRGDGEIDFTGSEGGTHGDWGSGVGGAGDQDSRRRCGVDSACSGVEGGRSGGGGGEGSGHASRGGQVCRGLPDESRGRAEDPGEADLRRGHGGGEDEDACLSSLLVGRVRDVGEGGGKVRGSPEGAAMGVLVGSDSIRCAAANLILATGVQSGLSSAAHTVRSTPPGSASQGKRASPASRRVSPPPLVMTSPSRIVNGKARRALLLGRGEIGRGEKGPRGAVVTADASGVTKQAHNDNTPSSGNSREANKSPHARVRRQRASNRNLVWIRKELVEKGEFSADDCHPIGRSDRLPPPKQFSFLRDLWSRQTGRIAFAEVVKKMAGGGGRENSRGGGKYAAGRGRNELGRPTAPTTVPTVPPARPRAQNSGPPVNIFSRPPIAPLMPGPNMVPPGHMFPGYHGGGWGNHYNQMPQWPQQMQFSYQYIPPPVGPPINYQQQPARSSSGQIGGACSLCSWGNLELVSPRRSRRLRL</sequence>
<feature type="compositionally biased region" description="Gly residues" evidence="1">
    <location>
        <begin position="384"/>
        <end position="397"/>
    </location>
</feature>
<keyword evidence="3" id="KW-1185">Reference proteome</keyword>